<gene>
    <name evidence="1" type="ORF">FOC1_g10002186</name>
</gene>
<name>N4TSW0_FUSC1</name>
<dbReference type="Proteomes" id="UP000016928">
    <property type="component" value="Unassembled WGS sequence"/>
</dbReference>
<evidence type="ECO:0000313" key="1">
    <source>
        <dbReference type="EMBL" id="ENH66678.1"/>
    </source>
</evidence>
<reference evidence="2" key="2">
    <citation type="journal article" date="2014" name="PLoS ONE">
        <title>Genome and Transcriptome Analysis of the Fungal Pathogen Fusarium oxysporum f. sp. cubense Causing Banana Vascular Wilt Disease.</title>
        <authorList>
            <person name="Guo L."/>
            <person name="Han L."/>
            <person name="Yang L."/>
            <person name="Zeng H."/>
            <person name="Fan D."/>
            <person name="Zhu Y."/>
            <person name="Feng Y."/>
            <person name="Wang G."/>
            <person name="Peng C."/>
            <person name="Jiang X."/>
            <person name="Zhou D."/>
            <person name="Ni P."/>
            <person name="Liang C."/>
            <person name="Liu L."/>
            <person name="Wang J."/>
            <person name="Mao C."/>
            <person name="Fang X."/>
            <person name="Peng M."/>
            <person name="Huang J."/>
        </authorList>
    </citation>
    <scope>NUCLEOTIDE SEQUENCE [LARGE SCALE GENOMIC DNA]</scope>
    <source>
        <strain evidence="2">race 1</strain>
    </source>
</reference>
<accession>N4TSW0</accession>
<dbReference type="EMBL" id="KB730368">
    <property type="protein sequence ID" value="ENH66678.1"/>
    <property type="molecule type" value="Genomic_DNA"/>
</dbReference>
<dbReference type="HOGENOM" id="CLU_2996513_0_0_1"/>
<organism evidence="1 2">
    <name type="scientific">Fusarium oxysporum f. sp. cubense (strain race 1)</name>
    <name type="common">Panama disease fungus</name>
    <dbReference type="NCBI Taxonomy" id="1229664"/>
    <lineage>
        <taxon>Eukaryota</taxon>
        <taxon>Fungi</taxon>
        <taxon>Dikarya</taxon>
        <taxon>Ascomycota</taxon>
        <taxon>Pezizomycotina</taxon>
        <taxon>Sordariomycetes</taxon>
        <taxon>Hypocreomycetidae</taxon>
        <taxon>Hypocreales</taxon>
        <taxon>Nectriaceae</taxon>
        <taxon>Fusarium</taxon>
        <taxon>Fusarium oxysporum species complex</taxon>
    </lineage>
</organism>
<protein>
    <submittedName>
        <fullName evidence="1">Uncharacterized protein</fullName>
    </submittedName>
</protein>
<evidence type="ECO:0000313" key="2">
    <source>
        <dbReference type="Proteomes" id="UP000016928"/>
    </source>
</evidence>
<sequence>MPRHLPFSWEIPPCPNLFQVIFQHTWKTRVLWNKPNYLLKSLFKSQLVGTALVSVEV</sequence>
<dbReference type="AlphaFoldDB" id="N4TSW0"/>
<reference evidence="2" key="1">
    <citation type="submission" date="2012-09" db="EMBL/GenBank/DDBJ databases">
        <title>Genome sequencing and comparative transcriptomics of race 1 and race 4 of banana pathogen: Fusarium oxysporum f. sp. cubense.</title>
        <authorList>
            <person name="Fang X."/>
            <person name="Huang J."/>
        </authorList>
    </citation>
    <scope>NUCLEOTIDE SEQUENCE [LARGE SCALE GENOMIC DNA]</scope>
    <source>
        <strain evidence="2">race 1</strain>
    </source>
</reference>
<dbReference type="VEuPathDB" id="FungiDB:FOC1_g10002186"/>
<proteinExistence type="predicted"/>